<evidence type="ECO:0000256" key="1">
    <source>
        <dbReference type="PROSITE-ProRule" id="PRU00339"/>
    </source>
</evidence>
<dbReference type="InterPro" id="IPR019734">
    <property type="entry name" value="TPR_rpt"/>
</dbReference>
<dbReference type="SUPFAM" id="SSF48452">
    <property type="entry name" value="TPR-like"/>
    <property type="match status" value="2"/>
</dbReference>
<organism evidence="2 3">
    <name type="scientific">Actinokineospora spheciospongiae</name>
    <dbReference type="NCBI Taxonomy" id="909613"/>
    <lineage>
        <taxon>Bacteria</taxon>
        <taxon>Bacillati</taxon>
        <taxon>Actinomycetota</taxon>
        <taxon>Actinomycetes</taxon>
        <taxon>Pseudonocardiales</taxon>
        <taxon>Pseudonocardiaceae</taxon>
        <taxon>Actinokineospora</taxon>
    </lineage>
</organism>
<dbReference type="InterPro" id="IPR027417">
    <property type="entry name" value="P-loop_NTPase"/>
</dbReference>
<dbReference type="PATRIC" id="fig|909613.9.peg.2378"/>
<proteinExistence type="predicted"/>
<dbReference type="PANTHER" id="PTHR47691">
    <property type="entry name" value="REGULATOR-RELATED"/>
    <property type="match status" value="1"/>
</dbReference>
<name>W7J8N2_9PSEU</name>
<comment type="caution">
    <text evidence="2">The sequence shown here is derived from an EMBL/GenBank/DDBJ whole genome shotgun (WGS) entry which is preliminary data.</text>
</comment>
<dbReference type="Pfam" id="PF13424">
    <property type="entry name" value="TPR_12"/>
    <property type="match status" value="1"/>
</dbReference>
<dbReference type="Gene3D" id="3.40.50.300">
    <property type="entry name" value="P-loop containing nucleotide triphosphate hydrolases"/>
    <property type="match status" value="1"/>
</dbReference>
<accession>W7J8N2</accession>
<keyword evidence="1" id="KW-0802">TPR repeat</keyword>
<evidence type="ECO:0000313" key="3">
    <source>
        <dbReference type="Proteomes" id="UP000019277"/>
    </source>
</evidence>
<dbReference type="eggNOG" id="COG3903">
    <property type="taxonomic scope" value="Bacteria"/>
</dbReference>
<feature type="repeat" description="TPR" evidence="1">
    <location>
        <begin position="448"/>
        <end position="481"/>
    </location>
</feature>
<gene>
    <name evidence="2" type="ORF">UO65_2371</name>
</gene>
<dbReference type="SUPFAM" id="SSF52540">
    <property type="entry name" value="P-loop containing nucleoside triphosphate hydrolases"/>
    <property type="match status" value="1"/>
</dbReference>
<dbReference type="GO" id="GO:0043531">
    <property type="term" value="F:ADP binding"/>
    <property type="evidence" value="ECO:0007669"/>
    <property type="project" value="InterPro"/>
</dbReference>
<dbReference type="Gene3D" id="1.25.40.10">
    <property type="entry name" value="Tetratricopeptide repeat domain"/>
    <property type="match status" value="1"/>
</dbReference>
<reference evidence="2 3" key="1">
    <citation type="journal article" date="2014" name="Genome Announc.">
        <title>Draft Genome Sequence of the Antitrypanosomally Active Sponge-Associated Bacterium Actinokineospora sp. Strain EG49.</title>
        <authorList>
            <person name="Harjes J."/>
            <person name="Ryu T."/>
            <person name="Abdelmohsen U.R."/>
            <person name="Moitinho-Silva L."/>
            <person name="Horn H."/>
            <person name="Ravasi T."/>
            <person name="Hentschel U."/>
        </authorList>
    </citation>
    <scope>NUCLEOTIDE SEQUENCE [LARGE SCALE GENOMIC DNA]</scope>
    <source>
        <strain evidence="2 3">EG49</strain>
    </source>
</reference>
<keyword evidence="3" id="KW-1185">Reference proteome</keyword>
<dbReference type="InterPro" id="IPR011990">
    <property type="entry name" value="TPR-like_helical_dom_sf"/>
</dbReference>
<dbReference type="PANTHER" id="PTHR47691:SF3">
    <property type="entry name" value="HTH-TYPE TRANSCRIPTIONAL REGULATOR RV0890C-RELATED"/>
    <property type="match status" value="1"/>
</dbReference>
<sequence>MGKTALALHWLLGESDRFPDGQLYVDLSAHGPLGATAPVDVLGGLLRGLGVPTADLPPGIEQRSALYRSLTAVKALVVLLDDAASTAQVRPLLPASRHSAVLVTSRRRLGGLVADGARVVQLGALAPDAAVELLRRAVRPERVAAEPESAREVAVLCGGVPIALHVVAARLASRPHSRFANLAVELGDERRRLGALAAEDDLLSVAACFDLSYRWLPPAAARLYRLLGLYPGTEFDRDVVAALTGSPDADGLLDALVDANVVSDLPYDRYRFHDLLRLHARRCAERDEVESERSRALRSVVSRFLDRAVAADRVVTPLRPHLGERYGAPGAARFDTPASALDWLEREVPNLVACAEAAFARGWDDLVWQLHEALWGLFLHRGHHGEWERTGTLAIESATRCGNRAAEVRSLLQTAAVRTRTGALDEAVALYRRAFDLAGSTGDWQGQATALEGLGSSAHRGGRTSEAVDLYRRSLALSEEHGQQRGVALLLCYLGYALVDQGEHSAAIDHFRRSARIAATLADRHCHAQALVGLGAAHAAQGAVGKAVVEMEEGLASLPAAESLVLRVHVLEKLAEVKVGAGDLSGAREHWQEALESYTALGDPKAEHIRARLDALDDEPPAHRAG</sequence>
<protein>
    <submittedName>
        <fullName evidence="2">Transcriptional regulator, SARP family</fullName>
    </submittedName>
</protein>
<evidence type="ECO:0000313" key="2">
    <source>
        <dbReference type="EMBL" id="EWC62384.1"/>
    </source>
</evidence>
<dbReference type="PROSITE" id="PS50005">
    <property type="entry name" value="TPR"/>
    <property type="match status" value="1"/>
</dbReference>
<dbReference type="EMBL" id="AYXG01000081">
    <property type="protein sequence ID" value="EWC62384.1"/>
    <property type="molecule type" value="Genomic_DNA"/>
</dbReference>
<dbReference type="SMART" id="SM00028">
    <property type="entry name" value="TPR"/>
    <property type="match status" value="5"/>
</dbReference>
<dbReference type="AlphaFoldDB" id="W7J8N2"/>
<dbReference type="STRING" id="909613.UO65_2371"/>
<dbReference type="Proteomes" id="UP000019277">
    <property type="component" value="Unassembled WGS sequence"/>
</dbReference>